<dbReference type="EMBL" id="RSDZ01000019">
    <property type="protein sequence ID" value="RXG49095.1"/>
    <property type="molecule type" value="Genomic_DNA"/>
</dbReference>
<feature type="domain" description="Heterokaryon incompatibility" evidence="1">
    <location>
        <begin position="63"/>
        <end position="120"/>
    </location>
</feature>
<reference evidence="2 3" key="1">
    <citation type="submission" date="2018-12" db="EMBL/GenBank/DDBJ databases">
        <title>Genome of Verticillium dahliae isolate Getta Getta.</title>
        <authorList>
            <person name="Gardiner D.M."/>
        </authorList>
    </citation>
    <scope>NUCLEOTIDE SEQUENCE [LARGE SCALE GENOMIC DNA]</scope>
    <source>
        <strain evidence="2 3">Getta Getta</strain>
    </source>
</reference>
<comment type="caution">
    <text evidence="2">The sequence shown here is derived from an EMBL/GenBank/DDBJ whole genome shotgun (WGS) entry which is preliminary data.</text>
</comment>
<dbReference type="InterPro" id="IPR010730">
    <property type="entry name" value="HET"/>
</dbReference>
<dbReference type="PANTHER" id="PTHR10622:SF10">
    <property type="entry name" value="HET DOMAIN-CONTAINING PROTEIN"/>
    <property type="match status" value="1"/>
</dbReference>
<evidence type="ECO:0000259" key="1">
    <source>
        <dbReference type="Pfam" id="PF06985"/>
    </source>
</evidence>
<accession>A0A444S723</accession>
<name>A0A444S723_VERDA</name>
<evidence type="ECO:0000313" key="2">
    <source>
        <dbReference type="EMBL" id="RXG49095.1"/>
    </source>
</evidence>
<protein>
    <recommendedName>
        <fullName evidence="1">Heterokaryon incompatibility domain-containing protein</fullName>
    </recommendedName>
</protein>
<sequence>MCICHQLLGVSHRRHRLNQLNPRLSFHLTSSSQPASAPIMRLLDVRTKQLVDRKLFDSARTRYAILSHRWQDAELTLQDLERPNHARLPGHAKLSGACDLAAGKGHDYLWLDTCCIDKTSSA</sequence>
<dbReference type="PANTHER" id="PTHR10622">
    <property type="entry name" value="HET DOMAIN-CONTAINING PROTEIN"/>
    <property type="match status" value="1"/>
</dbReference>
<dbReference type="Proteomes" id="UP000288725">
    <property type="component" value="Chromosome 3"/>
</dbReference>
<gene>
    <name evidence="2" type="ORF">VDGE_21357</name>
</gene>
<dbReference type="AlphaFoldDB" id="A0A444S723"/>
<evidence type="ECO:0000313" key="3">
    <source>
        <dbReference type="Proteomes" id="UP000288725"/>
    </source>
</evidence>
<organism evidence="2 3">
    <name type="scientific">Verticillium dahliae</name>
    <name type="common">Verticillium wilt</name>
    <dbReference type="NCBI Taxonomy" id="27337"/>
    <lineage>
        <taxon>Eukaryota</taxon>
        <taxon>Fungi</taxon>
        <taxon>Dikarya</taxon>
        <taxon>Ascomycota</taxon>
        <taxon>Pezizomycotina</taxon>
        <taxon>Sordariomycetes</taxon>
        <taxon>Hypocreomycetidae</taxon>
        <taxon>Glomerellales</taxon>
        <taxon>Plectosphaerellaceae</taxon>
        <taxon>Verticillium</taxon>
    </lineage>
</organism>
<proteinExistence type="predicted"/>
<dbReference type="Pfam" id="PF06985">
    <property type="entry name" value="HET"/>
    <property type="match status" value="1"/>
</dbReference>